<dbReference type="NCBIfam" id="TIGR03467">
    <property type="entry name" value="HpnE"/>
    <property type="match status" value="1"/>
</dbReference>
<dbReference type="Pfam" id="PF01593">
    <property type="entry name" value="Amino_oxidase"/>
    <property type="match status" value="1"/>
</dbReference>
<sequence>MENLDLRLPAVKPKVAIVGAGWAGLAAAVELAPHVELTVFEAGRQPGGRARRVRDDGRVIDNGQHILLGAYETCWRLMRRVGADPESMLLRLPLAWIQADGVTMRCPRWPAPWHLLAGLLTARGLSWRDKGQLLRALGRLSLAGWRVDGDPTVAAWLAATRQGEAVLRAFWRPLVLSALNTPPERASMRILATVLRDSLGATRAASDMMLPRCDLSALFPDPAMTWLAEQGATLRLGCRVAAVTPAGPGVQVDGQYFDAAIVACAPYHATRLLPAEILPPAVKNLSFLPIYTVYLCFARAPALPAPMMGLSRGVVDWFFDRDALCGEPGMLAAVISAPEPDTLPVDDAALVAAVLADARRIVPALPEPVWARVLVERRATFAATPGLDRPGVRLGAPALFLAGDWGDGEYPATLEGAVRSGVAAAHALLQDTTQTKR</sequence>
<dbReference type="PANTHER" id="PTHR42923">
    <property type="entry name" value="PROTOPORPHYRINOGEN OXIDASE"/>
    <property type="match status" value="1"/>
</dbReference>
<reference evidence="2 3" key="1">
    <citation type="submission" date="2019-03" db="EMBL/GenBank/DDBJ databases">
        <title>Genomic Encyclopedia of Type Strains, Phase III (KMG-III): the genomes of soil and plant-associated and newly described type strains.</title>
        <authorList>
            <person name="Whitman W."/>
        </authorList>
    </citation>
    <scope>NUCLEOTIDE SEQUENCE [LARGE SCALE GENOMIC DNA]</scope>
    <source>
        <strain evidence="2 3">CECT 8976</strain>
    </source>
</reference>
<organism evidence="2 3">
    <name type="scientific">Paludibacterium purpuratum</name>
    <dbReference type="NCBI Taxonomy" id="1144873"/>
    <lineage>
        <taxon>Bacteria</taxon>
        <taxon>Pseudomonadati</taxon>
        <taxon>Pseudomonadota</taxon>
        <taxon>Betaproteobacteria</taxon>
        <taxon>Neisseriales</taxon>
        <taxon>Chromobacteriaceae</taxon>
        <taxon>Paludibacterium</taxon>
    </lineage>
</organism>
<dbReference type="AlphaFoldDB" id="A0A4R7BDY4"/>
<evidence type="ECO:0000313" key="2">
    <source>
        <dbReference type="EMBL" id="TDR81976.1"/>
    </source>
</evidence>
<dbReference type="Proteomes" id="UP000295611">
    <property type="component" value="Unassembled WGS sequence"/>
</dbReference>
<dbReference type="OrthoDB" id="7849608at2"/>
<dbReference type="InterPro" id="IPR017830">
    <property type="entry name" value="SQase_HpnE"/>
</dbReference>
<proteinExistence type="predicted"/>
<dbReference type="EMBL" id="SNZP01000002">
    <property type="protein sequence ID" value="TDR81976.1"/>
    <property type="molecule type" value="Genomic_DNA"/>
</dbReference>
<dbReference type="Gene3D" id="3.50.50.60">
    <property type="entry name" value="FAD/NAD(P)-binding domain"/>
    <property type="match status" value="1"/>
</dbReference>
<protein>
    <submittedName>
        <fullName evidence="2">Squalene-associated FAD-dependent desaturase</fullName>
    </submittedName>
</protein>
<dbReference type="InterPro" id="IPR002937">
    <property type="entry name" value="Amino_oxidase"/>
</dbReference>
<feature type="domain" description="Amine oxidase" evidence="1">
    <location>
        <begin position="23"/>
        <end position="429"/>
    </location>
</feature>
<keyword evidence="3" id="KW-1185">Reference proteome</keyword>
<comment type="caution">
    <text evidence="2">The sequence shown here is derived from an EMBL/GenBank/DDBJ whole genome shotgun (WGS) entry which is preliminary data.</text>
</comment>
<evidence type="ECO:0000313" key="3">
    <source>
        <dbReference type="Proteomes" id="UP000295611"/>
    </source>
</evidence>
<gene>
    <name evidence="2" type="ORF">DFP86_10286</name>
</gene>
<evidence type="ECO:0000259" key="1">
    <source>
        <dbReference type="Pfam" id="PF01593"/>
    </source>
</evidence>
<dbReference type="PANTHER" id="PTHR42923:SF47">
    <property type="entry name" value="BLR3003 PROTEIN"/>
    <property type="match status" value="1"/>
</dbReference>
<dbReference type="SUPFAM" id="SSF51905">
    <property type="entry name" value="FAD/NAD(P)-binding domain"/>
    <property type="match status" value="1"/>
</dbReference>
<dbReference type="InterPro" id="IPR036188">
    <property type="entry name" value="FAD/NAD-bd_sf"/>
</dbReference>
<dbReference type="InterPro" id="IPR050464">
    <property type="entry name" value="Zeta_carotene_desat/Oxidored"/>
</dbReference>
<dbReference type="GO" id="GO:0016491">
    <property type="term" value="F:oxidoreductase activity"/>
    <property type="evidence" value="ECO:0007669"/>
    <property type="project" value="InterPro"/>
</dbReference>
<name>A0A4R7BDY4_9NEIS</name>
<accession>A0A4R7BDY4</accession>